<dbReference type="InterPro" id="IPR016181">
    <property type="entry name" value="Acyl_CoA_acyltransferase"/>
</dbReference>
<dbReference type="Proteomes" id="UP000244924">
    <property type="component" value="Unassembled WGS sequence"/>
</dbReference>
<protein>
    <recommendedName>
        <fullName evidence="1">N-acetyltransferase domain-containing protein</fullName>
    </recommendedName>
</protein>
<dbReference type="PANTHER" id="PTHR43792">
    <property type="entry name" value="GNAT FAMILY, PUTATIVE (AFU_ORTHOLOGUE AFUA_3G00765)-RELATED-RELATED"/>
    <property type="match status" value="1"/>
</dbReference>
<keyword evidence="3" id="KW-1185">Reference proteome</keyword>
<dbReference type="OrthoDB" id="9804153at2"/>
<dbReference type="Gene3D" id="3.40.630.30">
    <property type="match status" value="1"/>
</dbReference>
<dbReference type="Pfam" id="PF13302">
    <property type="entry name" value="Acetyltransf_3"/>
    <property type="match status" value="1"/>
</dbReference>
<evidence type="ECO:0000313" key="3">
    <source>
        <dbReference type="Proteomes" id="UP000244924"/>
    </source>
</evidence>
<dbReference type="SUPFAM" id="SSF55729">
    <property type="entry name" value="Acyl-CoA N-acyltransferases (Nat)"/>
    <property type="match status" value="1"/>
</dbReference>
<dbReference type="InterPro" id="IPR051531">
    <property type="entry name" value="N-acetyltransferase"/>
</dbReference>
<sequence>MARQQKNTTSGEMETERLRLTPLMMSDADDLHAIWTTPEVREYLWDHRVLTLAETREIVQRSQKLFAGQECGLWTIRQRGDAALLGFCGLWPFEQDPLPELLFGLSSSQWGKGIAFEASSAILDHAFQVLGWEYVPSSADPGNQRSHRLLARLGFSRCECDHAESGAIAYSLNNPAMAHAETA</sequence>
<dbReference type="EMBL" id="OMOQ01000001">
    <property type="protein sequence ID" value="SPH17914.1"/>
    <property type="molecule type" value="Genomic_DNA"/>
</dbReference>
<dbReference type="PROSITE" id="PS51186">
    <property type="entry name" value="GNAT"/>
    <property type="match status" value="1"/>
</dbReference>
<dbReference type="AlphaFoldDB" id="A0A2R8B5P4"/>
<organism evidence="2 3">
    <name type="scientific">Albidovulum aquaemixtae</name>
    <dbReference type="NCBI Taxonomy" id="1542388"/>
    <lineage>
        <taxon>Bacteria</taxon>
        <taxon>Pseudomonadati</taxon>
        <taxon>Pseudomonadota</taxon>
        <taxon>Alphaproteobacteria</taxon>
        <taxon>Rhodobacterales</taxon>
        <taxon>Paracoccaceae</taxon>
        <taxon>Albidovulum</taxon>
    </lineage>
</organism>
<evidence type="ECO:0000259" key="1">
    <source>
        <dbReference type="PROSITE" id="PS51186"/>
    </source>
</evidence>
<reference evidence="2 3" key="1">
    <citation type="submission" date="2018-03" db="EMBL/GenBank/DDBJ databases">
        <authorList>
            <person name="Keele B.F."/>
        </authorList>
    </citation>
    <scope>NUCLEOTIDE SEQUENCE [LARGE SCALE GENOMIC DNA]</scope>
    <source>
        <strain evidence="2 3">CECT 8626</strain>
    </source>
</reference>
<gene>
    <name evidence="2" type="ORF">DEA8626_01442</name>
</gene>
<dbReference type="InterPro" id="IPR000182">
    <property type="entry name" value="GNAT_dom"/>
</dbReference>
<evidence type="ECO:0000313" key="2">
    <source>
        <dbReference type="EMBL" id="SPH17914.1"/>
    </source>
</evidence>
<name>A0A2R8B5P4_9RHOB</name>
<accession>A0A2R8B5P4</accession>
<dbReference type="PANTHER" id="PTHR43792:SF1">
    <property type="entry name" value="N-ACETYLTRANSFERASE DOMAIN-CONTAINING PROTEIN"/>
    <property type="match status" value="1"/>
</dbReference>
<proteinExistence type="predicted"/>
<feature type="domain" description="N-acetyltransferase" evidence="1">
    <location>
        <begin position="18"/>
        <end position="175"/>
    </location>
</feature>
<dbReference type="RefSeq" id="WP_108852304.1">
    <property type="nucleotide sequence ID" value="NZ_OMOQ01000001.1"/>
</dbReference>
<dbReference type="GO" id="GO:0016747">
    <property type="term" value="F:acyltransferase activity, transferring groups other than amino-acyl groups"/>
    <property type="evidence" value="ECO:0007669"/>
    <property type="project" value="InterPro"/>
</dbReference>